<reference evidence="2" key="2">
    <citation type="journal article" date="2021" name="PeerJ">
        <title>Extensive microbial diversity within the chicken gut microbiome revealed by metagenomics and culture.</title>
        <authorList>
            <person name="Gilroy R."/>
            <person name="Ravi A."/>
            <person name="Getino M."/>
            <person name="Pursley I."/>
            <person name="Horton D.L."/>
            <person name="Alikhan N.F."/>
            <person name="Baker D."/>
            <person name="Gharbi K."/>
            <person name="Hall N."/>
            <person name="Watson M."/>
            <person name="Adriaenssens E.M."/>
            <person name="Foster-Nyarko E."/>
            <person name="Jarju S."/>
            <person name="Secka A."/>
            <person name="Antonio M."/>
            <person name="Oren A."/>
            <person name="Chaudhuri R.R."/>
            <person name="La Ragione R."/>
            <person name="Hildebrand F."/>
            <person name="Pallen M.J."/>
        </authorList>
    </citation>
    <scope>NUCLEOTIDE SEQUENCE</scope>
    <source>
        <strain evidence="2">F1-3629</strain>
    </source>
</reference>
<protein>
    <submittedName>
        <fullName evidence="2">Uncharacterized protein</fullName>
    </submittedName>
</protein>
<dbReference type="Proteomes" id="UP000771749">
    <property type="component" value="Unassembled WGS sequence"/>
</dbReference>
<gene>
    <name evidence="2" type="ORF">IAC07_00065</name>
</gene>
<feature type="region of interest" description="Disordered" evidence="1">
    <location>
        <begin position="37"/>
        <end position="89"/>
    </location>
</feature>
<name>A0A940DL84_9BACT</name>
<evidence type="ECO:0000313" key="2">
    <source>
        <dbReference type="EMBL" id="MBO8453101.1"/>
    </source>
</evidence>
<reference evidence="2" key="1">
    <citation type="submission" date="2020-10" db="EMBL/GenBank/DDBJ databases">
        <authorList>
            <person name="Gilroy R."/>
        </authorList>
    </citation>
    <scope>NUCLEOTIDE SEQUENCE</scope>
    <source>
        <strain evidence="2">F1-3629</strain>
    </source>
</reference>
<accession>A0A940DL84</accession>
<sequence>MENSSRRILDEIMPLISSIKAQMSLLEDKLAELQSAAGTEENILPEAAGDSFSGPVREQDDMPDFTEEEPETAPAEEGPGAAAEPEAENLFSEDEMDREYAAGPVMLDVNDLMHEAEHLSVMDALADREAWRRDRPGLPVRDIRSAISLNDRALFIRTLFREDPVLFSTTMESLNAAGTLQEAVQLLRERFPEWNMESDAVYRFMMCVRRKVG</sequence>
<feature type="compositionally biased region" description="Low complexity" evidence="1">
    <location>
        <begin position="72"/>
        <end position="84"/>
    </location>
</feature>
<proteinExistence type="predicted"/>
<dbReference type="AlphaFoldDB" id="A0A940DL84"/>
<feature type="compositionally biased region" description="Acidic residues" evidence="1">
    <location>
        <begin position="61"/>
        <end position="71"/>
    </location>
</feature>
<comment type="caution">
    <text evidence="2">The sequence shown here is derived from an EMBL/GenBank/DDBJ whole genome shotgun (WGS) entry which is preliminary data.</text>
</comment>
<evidence type="ECO:0000313" key="3">
    <source>
        <dbReference type="Proteomes" id="UP000771749"/>
    </source>
</evidence>
<evidence type="ECO:0000256" key="1">
    <source>
        <dbReference type="SAM" id="MobiDB-lite"/>
    </source>
</evidence>
<organism evidence="2 3">
    <name type="scientific">Candidatus Cryptobacteroides gallistercoris</name>
    <dbReference type="NCBI Taxonomy" id="2840765"/>
    <lineage>
        <taxon>Bacteria</taxon>
        <taxon>Pseudomonadati</taxon>
        <taxon>Bacteroidota</taxon>
        <taxon>Bacteroidia</taxon>
        <taxon>Bacteroidales</taxon>
        <taxon>Candidatus Cryptobacteroides</taxon>
    </lineage>
</organism>
<dbReference type="EMBL" id="JADIMJ010000002">
    <property type="protein sequence ID" value="MBO8453101.1"/>
    <property type="molecule type" value="Genomic_DNA"/>
</dbReference>